<dbReference type="InterPro" id="IPR027417">
    <property type="entry name" value="P-loop_NTPase"/>
</dbReference>
<dbReference type="STRING" id="667725.A0A0L0FXJ7"/>
<dbReference type="CDD" id="cd00009">
    <property type="entry name" value="AAA"/>
    <property type="match status" value="1"/>
</dbReference>
<gene>
    <name evidence="4" type="ORF">SARC_06392</name>
</gene>
<keyword evidence="2" id="KW-0067">ATP-binding</keyword>
<feature type="domain" description="AAA+ ATPase" evidence="3">
    <location>
        <begin position="21"/>
        <end position="163"/>
    </location>
</feature>
<dbReference type="OrthoDB" id="26838at2759"/>
<evidence type="ECO:0000256" key="1">
    <source>
        <dbReference type="ARBA" id="ARBA00022741"/>
    </source>
</evidence>
<dbReference type="SMART" id="SM00382">
    <property type="entry name" value="AAA"/>
    <property type="match status" value="1"/>
</dbReference>
<dbReference type="GeneID" id="25906896"/>
<protein>
    <recommendedName>
        <fullName evidence="3">AAA+ ATPase domain-containing protein</fullName>
    </recommendedName>
</protein>
<dbReference type="InterPro" id="IPR003593">
    <property type="entry name" value="AAA+_ATPase"/>
</dbReference>
<sequence>MRAGRTVTGSIGMISDILFGTDKSVLVMGEPGSGKTTIIREIARAMADCRYVQRNRRRRDNTAPLYRLSTTSTGMKKPSASTIQVPDLAAQGRVMVECVQNHTPSVMVIDEIGRPCEVASARTVKQRGVRIIASAHGDMRKLSKNAQLSGILGDRQSSILSGESRLQTGYLTRFSIQ</sequence>
<dbReference type="Proteomes" id="UP000054560">
    <property type="component" value="Unassembled WGS sequence"/>
</dbReference>
<evidence type="ECO:0000313" key="5">
    <source>
        <dbReference type="Proteomes" id="UP000054560"/>
    </source>
</evidence>
<proteinExistence type="predicted"/>
<organism evidence="4 5">
    <name type="scientific">Sphaeroforma arctica JP610</name>
    <dbReference type="NCBI Taxonomy" id="667725"/>
    <lineage>
        <taxon>Eukaryota</taxon>
        <taxon>Ichthyosporea</taxon>
        <taxon>Ichthyophonida</taxon>
        <taxon>Sphaeroforma</taxon>
    </lineage>
</organism>
<dbReference type="PANTHER" id="PTHR20953">
    <property type="entry name" value="KINASE-RELATED"/>
    <property type="match status" value="1"/>
</dbReference>
<dbReference type="SUPFAM" id="SSF52540">
    <property type="entry name" value="P-loop containing nucleoside triphosphate hydrolases"/>
    <property type="match status" value="1"/>
</dbReference>
<reference evidence="4 5" key="1">
    <citation type="submission" date="2011-02" db="EMBL/GenBank/DDBJ databases">
        <title>The Genome Sequence of Sphaeroforma arctica JP610.</title>
        <authorList>
            <consortium name="The Broad Institute Genome Sequencing Platform"/>
            <person name="Russ C."/>
            <person name="Cuomo C."/>
            <person name="Young S.K."/>
            <person name="Zeng Q."/>
            <person name="Gargeya S."/>
            <person name="Alvarado L."/>
            <person name="Berlin A."/>
            <person name="Chapman S.B."/>
            <person name="Chen Z."/>
            <person name="Freedman E."/>
            <person name="Gellesch M."/>
            <person name="Goldberg J."/>
            <person name="Griggs A."/>
            <person name="Gujja S."/>
            <person name="Heilman E."/>
            <person name="Heiman D."/>
            <person name="Howarth C."/>
            <person name="Mehta T."/>
            <person name="Neiman D."/>
            <person name="Pearson M."/>
            <person name="Roberts A."/>
            <person name="Saif S."/>
            <person name="Shea T."/>
            <person name="Shenoy N."/>
            <person name="Sisk P."/>
            <person name="Stolte C."/>
            <person name="Sykes S."/>
            <person name="White J."/>
            <person name="Yandava C."/>
            <person name="Burger G."/>
            <person name="Gray M.W."/>
            <person name="Holland P.W.H."/>
            <person name="King N."/>
            <person name="Lang F.B.F."/>
            <person name="Roger A.J."/>
            <person name="Ruiz-Trillo I."/>
            <person name="Haas B."/>
            <person name="Nusbaum C."/>
            <person name="Birren B."/>
        </authorList>
    </citation>
    <scope>NUCLEOTIDE SEQUENCE [LARGE SCALE GENOMIC DNA]</scope>
    <source>
        <strain evidence="4 5">JP610</strain>
    </source>
</reference>
<dbReference type="RefSeq" id="XP_014155183.1">
    <property type="nucleotide sequence ID" value="XM_014299708.1"/>
</dbReference>
<dbReference type="Gene3D" id="3.40.50.300">
    <property type="entry name" value="P-loop containing nucleotide triphosphate hydrolases"/>
    <property type="match status" value="1"/>
</dbReference>
<dbReference type="eggNOG" id="ENOG502QQ4X">
    <property type="taxonomic scope" value="Eukaryota"/>
</dbReference>
<dbReference type="GO" id="GO:0005524">
    <property type="term" value="F:ATP binding"/>
    <property type="evidence" value="ECO:0007669"/>
    <property type="project" value="UniProtKB-KW"/>
</dbReference>
<name>A0A0L0FXJ7_9EUKA</name>
<dbReference type="AlphaFoldDB" id="A0A0L0FXJ7"/>
<accession>A0A0L0FXJ7</accession>
<dbReference type="PANTHER" id="PTHR20953:SF3">
    <property type="entry name" value="P-LOOP CONTAINING NUCLEOSIDE TRIPHOSPHATE HYDROLASES SUPERFAMILY PROTEIN"/>
    <property type="match status" value="1"/>
</dbReference>
<keyword evidence="1" id="KW-0547">Nucleotide-binding</keyword>
<evidence type="ECO:0000256" key="2">
    <source>
        <dbReference type="ARBA" id="ARBA00022840"/>
    </source>
</evidence>
<dbReference type="InterPro" id="IPR045735">
    <property type="entry name" value="Spore_III_AA_AAA+_ATPase"/>
</dbReference>
<dbReference type="EMBL" id="KQ242050">
    <property type="protein sequence ID" value="KNC81281.1"/>
    <property type="molecule type" value="Genomic_DNA"/>
</dbReference>
<evidence type="ECO:0000259" key="3">
    <source>
        <dbReference type="SMART" id="SM00382"/>
    </source>
</evidence>
<dbReference type="Pfam" id="PF19568">
    <property type="entry name" value="Spore_III_AA"/>
    <property type="match status" value="1"/>
</dbReference>
<keyword evidence="5" id="KW-1185">Reference proteome</keyword>
<evidence type="ECO:0000313" key="4">
    <source>
        <dbReference type="EMBL" id="KNC81281.1"/>
    </source>
</evidence>